<dbReference type="EC" id="3.1.3.-" evidence="9"/>
<dbReference type="InterPro" id="IPR004446">
    <property type="entry name" value="Heptose_bisP_phosphatase"/>
</dbReference>
<evidence type="ECO:0000256" key="8">
    <source>
        <dbReference type="ARBA" id="ARBA00061616"/>
    </source>
</evidence>
<dbReference type="InterPro" id="IPR006549">
    <property type="entry name" value="HAD-SF_hydro_IIIA"/>
</dbReference>
<dbReference type="GO" id="GO:0046872">
    <property type="term" value="F:metal ion binding"/>
    <property type="evidence" value="ECO:0007669"/>
    <property type="project" value="UniProtKB-KW"/>
</dbReference>
<name>A0A518FUK5_9PLAN</name>
<feature type="binding site" evidence="11">
    <location>
        <position position="134"/>
    </location>
    <ligand>
        <name>substrate</name>
    </ligand>
</feature>
<organism evidence="14 15">
    <name type="scientific">Gimesia panareensis</name>
    <dbReference type="NCBI Taxonomy" id="2527978"/>
    <lineage>
        <taxon>Bacteria</taxon>
        <taxon>Pseudomonadati</taxon>
        <taxon>Planctomycetota</taxon>
        <taxon>Planctomycetia</taxon>
        <taxon>Planctomycetales</taxon>
        <taxon>Planctomycetaceae</taxon>
        <taxon>Gimesia</taxon>
    </lineage>
</organism>
<keyword evidence="2 9" id="KW-0963">Cytoplasm</keyword>
<evidence type="ECO:0000256" key="7">
    <source>
        <dbReference type="ARBA" id="ARBA00031828"/>
    </source>
</evidence>
<keyword evidence="13" id="KW-0460">Magnesium</keyword>
<dbReference type="Proteomes" id="UP000320839">
    <property type="component" value="Chromosome"/>
</dbReference>
<dbReference type="GO" id="GO:0005975">
    <property type="term" value="P:carbohydrate metabolic process"/>
    <property type="evidence" value="ECO:0007669"/>
    <property type="project" value="InterPro"/>
</dbReference>
<dbReference type="Gene3D" id="3.40.50.1000">
    <property type="entry name" value="HAD superfamily/HAD-like"/>
    <property type="match status" value="1"/>
</dbReference>
<feature type="binding site" evidence="13">
    <location>
        <position position="106"/>
    </location>
    <ligand>
        <name>Zn(2+)</name>
        <dbReference type="ChEBI" id="CHEBI:29105"/>
    </ligand>
</feature>
<feature type="binding site" evidence="13">
    <location>
        <position position="104"/>
    </location>
    <ligand>
        <name>Zn(2+)</name>
        <dbReference type="ChEBI" id="CHEBI:29105"/>
    </ligand>
</feature>
<dbReference type="NCBIfam" id="TIGR01662">
    <property type="entry name" value="HAD-SF-IIIA"/>
    <property type="match status" value="1"/>
</dbReference>
<evidence type="ECO:0000256" key="5">
    <source>
        <dbReference type="ARBA" id="ARBA00022833"/>
    </source>
</evidence>
<protein>
    <recommendedName>
        <fullName evidence="7 9">D,D-heptose 1,7-bisphosphate phosphatase</fullName>
        <ecNumber evidence="9">3.1.3.-</ecNumber>
    </recommendedName>
</protein>
<evidence type="ECO:0000256" key="11">
    <source>
        <dbReference type="PIRSR" id="PIRSR004682-2"/>
    </source>
</evidence>
<dbReference type="PANTHER" id="PTHR42891:SF1">
    <property type="entry name" value="D-GLYCERO-BETA-D-MANNO-HEPTOSE-1,7-BISPHOSPHATE 7-PHOSPHATASE"/>
    <property type="match status" value="1"/>
</dbReference>
<dbReference type="AlphaFoldDB" id="A0A518FUK5"/>
<feature type="binding site" evidence="11">
    <location>
        <begin position="8"/>
        <end position="10"/>
    </location>
    <ligand>
        <name>substrate</name>
    </ligand>
</feature>
<feature type="binding site" evidence="13">
    <location>
        <position position="133"/>
    </location>
    <ligand>
        <name>Mg(2+)</name>
        <dbReference type="ChEBI" id="CHEBI:18420"/>
    </ligand>
</feature>
<reference evidence="14 15" key="1">
    <citation type="submission" date="2019-02" db="EMBL/GenBank/DDBJ databases">
        <title>Deep-cultivation of Planctomycetes and their phenomic and genomic characterization uncovers novel biology.</title>
        <authorList>
            <person name="Wiegand S."/>
            <person name="Jogler M."/>
            <person name="Boedeker C."/>
            <person name="Pinto D."/>
            <person name="Vollmers J."/>
            <person name="Rivas-Marin E."/>
            <person name="Kohn T."/>
            <person name="Peeters S.H."/>
            <person name="Heuer A."/>
            <person name="Rast P."/>
            <person name="Oberbeckmann S."/>
            <person name="Bunk B."/>
            <person name="Jeske O."/>
            <person name="Meyerdierks A."/>
            <person name="Storesund J.E."/>
            <person name="Kallscheuer N."/>
            <person name="Luecker S."/>
            <person name="Lage O.M."/>
            <person name="Pohl T."/>
            <person name="Merkel B.J."/>
            <person name="Hornburger P."/>
            <person name="Mueller R.-W."/>
            <person name="Bruemmer F."/>
            <person name="Labrenz M."/>
            <person name="Spormann A.M."/>
            <person name="Op den Camp H."/>
            <person name="Overmann J."/>
            <person name="Amann R."/>
            <person name="Jetten M.S.M."/>
            <person name="Mascher T."/>
            <person name="Medema M.H."/>
            <person name="Devos D.P."/>
            <person name="Kaster A.-K."/>
            <person name="Ovreas L."/>
            <person name="Rohde M."/>
            <person name="Galperin M.Y."/>
            <person name="Jogler C."/>
        </authorList>
    </citation>
    <scope>NUCLEOTIDE SEQUENCE [LARGE SCALE GENOMIC DNA]</scope>
    <source>
        <strain evidence="14 15">Pan153</strain>
    </source>
</reference>
<dbReference type="FunFam" id="3.40.50.1000:FF:000037">
    <property type="entry name" value="D,D-heptose 1,7-bisphosphate phosphatase"/>
    <property type="match status" value="1"/>
</dbReference>
<feature type="binding site" evidence="13">
    <location>
        <position position="10"/>
    </location>
    <ligand>
        <name>Mg(2+)</name>
        <dbReference type="ChEBI" id="CHEBI:18420"/>
    </ligand>
</feature>
<feature type="site" description="Stabilizes the phosphoryl group" evidence="12">
    <location>
        <position position="50"/>
    </location>
</feature>
<evidence type="ECO:0000256" key="3">
    <source>
        <dbReference type="ARBA" id="ARBA00022723"/>
    </source>
</evidence>
<keyword evidence="6 9" id="KW-0119">Carbohydrate metabolism</keyword>
<evidence type="ECO:0000256" key="6">
    <source>
        <dbReference type="ARBA" id="ARBA00023277"/>
    </source>
</evidence>
<dbReference type="Pfam" id="PF13242">
    <property type="entry name" value="Hydrolase_like"/>
    <property type="match status" value="1"/>
</dbReference>
<dbReference type="RefSeq" id="WP_145457989.1">
    <property type="nucleotide sequence ID" value="NZ_CP036317.1"/>
</dbReference>
<evidence type="ECO:0000256" key="9">
    <source>
        <dbReference type="PIRNR" id="PIRNR004682"/>
    </source>
</evidence>
<keyword evidence="3 13" id="KW-0479">Metal-binding</keyword>
<dbReference type="PANTHER" id="PTHR42891">
    <property type="entry name" value="D-GLYCERO-BETA-D-MANNO-HEPTOSE-1,7-BISPHOSPHATE 7-PHOSPHATASE"/>
    <property type="match status" value="1"/>
</dbReference>
<feature type="binding site" evidence="11">
    <location>
        <begin position="50"/>
        <end position="53"/>
    </location>
    <ligand>
        <name>substrate</name>
    </ligand>
</feature>
<comment type="similarity">
    <text evidence="8 9">Belongs to the gmhB family.</text>
</comment>
<dbReference type="InterPro" id="IPR023214">
    <property type="entry name" value="HAD_sf"/>
</dbReference>
<dbReference type="PIRSF" id="PIRSF004682">
    <property type="entry name" value="GmhB"/>
    <property type="match status" value="1"/>
</dbReference>
<dbReference type="GO" id="GO:0005737">
    <property type="term" value="C:cytoplasm"/>
    <property type="evidence" value="ECO:0007669"/>
    <property type="project" value="UniProtKB-SubCell"/>
</dbReference>
<feature type="binding site" evidence="11">
    <location>
        <begin position="16"/>
        <end position="19"/>
    </location>
    <ligand>
        <name>substrate</name>
    </ligand>
</feature>
<evidence type="ECO:0000256" key="10">
    <source>
        <dbReference type="PIRSR" id="PIRSR004682-1"/>
    </source>
</evidence>
<dbReference type="NCBIfam" id="TIGR00213">
    <property type="entry name" value="GmhB_yaeD"/>
    <property type="match status" value="1"/>
</dbReference>
<dbReference type="InterPro" id="IPR036412">
    <property type="entry name" value="HAD-like_sf"/>
</dbReference>
<evidence type="ECO:0000256" key="13">
    <source>
        <dbReference type="PIRSR" id="PIRSR004682-4"/>
    </source>
</evidence>
<evidence type="ECO:0000313" key="15">
    <source>
        <dbReference type="Proteomes" id="UP000320839"/>
    </source>
</evidence>
<evidence type="ECO:0000256" key="2">
    <source>
        <dbReference type="ARBA" id="ARBA00022490"/>
    </source>
</evidence>
<comment type="subcellular location">
    <subcellularLocation>
        <location evidence="1 9">Cytoplasm</location>
    </subcellularLocation>
</comment>
<dbReference type="GO" id="GO:0016791">
    <property type="term" value="F:phosphatase activity"/>
    <property type="evidence" value="ECO:0007669"/>
    <property type="project" value="InterPro"/>
</dbReference>
<sequence length="189" mass="21212">MPKALFLDRDGVVNVEKHYLHRIEDCEFVAGLFDLCRAASQAGYRLIIVTNQSGIARGYFNEAQFLSLMDWVRLQFSRQNAPLLDVFYCPHHPTQGVGQYKTKCLCRKPHPQMLFDAARKHDLDLQKSIIVGDKLSDIQAGRAAHVKTTVLVGTGHHVSEADKQAADLFADSLFELKNQLFPVVDEACA</sequence>
<dbReference type="SUPFAM" id="SSF56784">
    <property type="entry name" value="HAD-like"/>
    <property type="match status" value="1"/>
</dbReference>
<dbReference type="CDD" id="cd07503">
    <property type="entry name" value="HAD_HisB-N"/>
    <property type="match status" value="1"/>
</dbReference>
<evidence type="ECO:0000256" key="12">
    <source>
        <dbReference type="PIRSR" id="PIRSR004682-3"/>
    </source>
</evidence>
<gene>
    <name evidence="14" type="primary">gmhB</name>
    <name evidence="14" type="ORF">Pan153_46880</name>
</gene>
<feature type="binding site" evidence="13">
    <location>
        <position position="91"/>
    </location>
    <ligand>
        <name>Zn(2+)</name>
        <dbReference type="ChEBI" id="CHEBI:29105"/>
    </ligand>
</feature>
<dbReference type="EMBL" id="CP036317">
    <property type="protein sequence ID" value="QDV20019.1"/>
    <property type="molecule type" value="Genomic_DNA"/>
</dbReference>
<dbReference type="NCBIfam" id="NF006506">
    <property type="entry name" value="PRK08942.1"/>
    <property type="match status" value="1"/>
</dbReference>
<feature type="active site" description="Nucleophile" evidence="10">
    <location>
        <position position="8"/>
    </location>
</feature>
<feature type="active site" description="Proton donor" evidence="10">
    <location>
        <position position="10"/>
    </location>
</feature>
<evidence type="ECO:0000256" key="4">
    <source>
        <dbReference type="ARBA" id="ARBA00022801"/>
    </source>
</evidence>
<feature type="binding site" evidence="11">
    <location>
        <begin position="107"/>
        <end position="108"/>
    </location>
    <ligand>
        <name>substrate</name>
    </ligand>
</feature>
<accession>A0A518FUK5</accession>
<feature type="binding site" evidence="13">
    <location>
        <position position="8"/>
    </location>
    <ligand>
        <name>Mg(2+)</name>
        <dbReference type="ChEBI" id="CHEBI:18420"/>
    </ligand>
</feature>
<dbReference type="NCBIfam" id="TIGR01656">
    <property type="entry name" value="Histidinol-ppas"/>
    <property type="match status" value="1"/>
</dbReference>
<feature type="binding site" evidence="13">
    <location>
        <position position="134"/>
    </location>
    <ligand>
        <name>Mg(2+)</name>
        <dbReference type="ChEBI" id="CHEBI:18420"/>
    </ligand>
</feature>
<dbReference type="OrthoDB" id="9801899at2"/>
<dbReference type="InterPro" id="IPR006543">
    <property type="entry name" value="Histidinol-phos"/>
</dbReference>
<proteinExistence type="inferred from homology"/>
<evidence type="ECO:0000313" key="14">
    <source>
        <dbReference type="EMBL" id="QDV20019.1"/>
    </source>
</evidence>
<keyword evidence="5 13" id="KW-0862">Zinc</keyword>
<evidence type="ECO:0000256" key="1">
    <source>
        <dbReference type="ARBA" id="ARBA00004496"/>
    </source>
</evidence>
<feature type="site" description="Contributes to substrate recognition" evidence="12">
    <location>
        <position position="107"/>
    </location>
</feature>
<keyword evidence="4 9" id="KW-0378">Hydrolase</keyword>
<feature type="binding site" evidence="13">
    <location>
        <position position="89"/>
    </location>
    <ligand>
        <name>Zn(2+)</name>
        <dbReference type="ChEBI" id="CHEBI:29105"/>
    </ligand>
</feature>
<comment type="cofactor">
    <cofactor evidence="13">
        <name>Mg(2+)</name>
        <dbReference type="ChEBI" id="CHEBI:18420"/>
    </cofactor>
</comment>
<feature type="site" description="Stabilizes the phosphoryl group" evidence="12">
    <location>
        <position position="108"/>
    </location>
</feature>
<comment type="cofactor">
    <cofactor evidence="13">
        <name>Zn(2+)</name>
        <dbReference type="ChEBI" id="CHEBI:29105"/>
    </cofactor>
</comment>